<gene>
    <name evidence="1" type="ORF">GN244_ATG19644</name>
</gene>
<dbReference type="AlphaFoldDB" id="A0A833W3Y5"/>
<protein>
    <submittedName>
        <fullName evidence="1">Uncharacterized protein</fullName>
    </submittedName>
</protein>
<organism evidence="1 2">
    <name type="scientific">Phytophthora infestans</name>
    <name type="common">Potato late blight agent</name>
    <name type="synonym">Botrytis infestans</name>
    <dbReference type="NCBI Taxonomy" id="4787"/>
    <lineage>
        <taxon>Eukaryota</taxon>
        <taxon>Sar</taxon>
        <taxon>Stramenopiles</taxon>
        <taxon>Oomycota</taxon>
        <taxon>Peronosporomycetes</taxon>
        <taxon>Peronosporales</taxon>
        <taxon>Peronosporaceae</taxon>
        <taxon>Phytophthora</taxon>
    </lineage>
</organism>
<evidence type="ECO:0000313" key="2">
    <source>
        <dbReference type="Proteomes" id="UP000602510"/>
    </source>
</evidence>
<name>A0A833W3Y5_PHYIN</name>
<sequence>MRFVASATRTGRCTKAVEKLANAVASFSKYLQIPRHASSVRMFKHVKMEKRQKIASEIDQFFRTLNLAATVTLMNEQAAAFSSAAKLFAKLEDEHGGIKLSHD</sequence>
<reference evidence="1" key="1">
    <citation type="submission" date="2020-04" db="EMBL/GenBank/DDBJ databases">
        <title>Hybrid Assembly of Korean Phytophthora infestans isolates.</title>
        <authorList>
            <person name="Prokchorchik M."/>
            <person name="Lee Y."/>
            <person name="Seo J."/>
            <person name="Cho J.-H."/>
            <person name="Park Y.-E."/>
            <person name="Jang D.-C."/>
            <person name="Im J.-S."/>
            <person name="Choi J.-G."/>
            <person name="Park H.-J."/>
            <person name="Lee G.-B."/>
            <person name="Lee Y.-G."/>
            <person name="Hong S.-Y."/>
            <person name="Cho K."/>
            <person name="Sohn K.H."/>
        </authorList>
    </citation>
    <scope>NUCLEOTIDE SEQUENCE</scope>
    <source>
        <strain evidence="1">KR_1_A1</strain>
    </source>
</reference>
<dbReference type="Proteomes" id="UP000602510">
    <property type="component" value="Unassembled WGS sequence"/>
</dbReference>
<keyword evidence="2" id="KW-1185">Reference proteome</keyword>
<proteinExistence type="predicted"/>
<evidence type="ECO:0000313" key="1">
    <source>
        <dbReference type="EMBL" id="KAF4028668.1"/>
    </source>
</evidence>
<dbReference type="EMBL" id="WSZM01000989">
    <property type="protein sequence ID" value="KAF4028668.1"/>
    <property type="molecule type" value="Genomic_DNA"/>
</dbReference>
<accession>A0A833W3Y5</accession>
<comment type="caution">
    <text evidence="1">The sequence shown here is derived from an EMBL/GenBank/DDBJ whole genome shotgun (WGS) entry which is preliminary data.</text>
</comment>